<evidence type="ECO:0000313" key="3">
    <source>
        <dbReference type="Proteomes" id="UP000241818"/>
    </source>
</evidence>
<name>A0A2T3B0H0_AMORE</name>
<dbReference type="InterPro" id="IPR001155">
    <property type="entry name" value="OxRdtase_FMN_N"/>
</dbReference>
<proteinExistence type="predicted"/>
<evidence type="ECO:0000259" key="1">
    <source>
        <dbReference type="Pfam" id="PF00724"/>
    </source>
</evidence>
<dbReference type="Gene3D" id="3.20.20.70">
    <property type="entry name" value="Aldolase class I"/>
    <property type="match status" value="1"/>
</dbReference>
<organism evidence="2 3">
    <name type="scientific">Amorphotheca resinae ATCC 22711</name>
    <dbReference type="NCBI Taxonomy" id="857342"/>
    <lineage>
        <taxon>Eukaryota</taxon>
        <taxon>Fungi</taxon>
        <taxon>Dikarya</taxon>
        <taxon>Ascomycota</taxon>
        <taxon>Pezizomycotina</taxon>
        <taxon>Leotiomycetes</taxon>
        <taxon>Helotiales</taxon>
        <taxon>Amorphothecaceae</taxon>
        <taxon>Amorphotheca</taxon>
    </lineage>
</organism>
<dbReference type="Proteomes" id="UP000241818">
    <property type="component" value="Unassembled WGS sequence"/>
</dbReference>
<dbReference type="InterPro" id="IPR044152">
    <property type="entry name" value="YqjM-like"/>
</dbReference>
<dbReference type="GeneID" id="36572254"/>
<dbReference type="STRING" id="857342.A0A2T3B0H0"/>
<dbReference type="InParanoid" id="A0A2T3B0H0"/>
<dbReference type="GO" id="GO:0003959">
    <property type="term" value="F:NADPH dehydrogenase activity"/>
    <property type="evidence" value="ECO:0007669"/>
    <property type="project" value="InterPro"/>
</dbReference>
<dbReference type="OrthoDB" id="72788at2759"/>
<dbReference type="GO" id="GO:0050661">
    <property type="term" value="F:NADP binding"/>
    <property type="evidence" value="ECO:0007669"/>
    <property type="project" value="InterPro"/>
</dbReference>
<dbReference type="RefSeq" id="XP_024720415.1">
    <property type="nucleotide sequence ID" value="XM_024864173.1"/>
</dbReference>
<dbReference type="SUPFAM" id="SSF51395">
    <property type="entry name" value="FMN-linked oxidoreductases"/>
    <property type="match status" value="1"/>
</dbReference>
<accession>A0A2T3B0H0</accession>
<protein>
    <recommendedName>
        <fullName evidence="1">NADH:flavin oxidoreductase/NADH oxidase N-terminal domain-containing protein</fullName>
    </recommendedName>
</protein>
<dbReference type="EMBL" id="KZ679012">
    <property type="protein sequence ID" value="PSS16907.1"/>
    <property type="molecule type" value="Genomic_DNA"/>
</dbReference>
<dbReference type="GO" id="GO:0010181">
    <property type="term" value="F:FMN binding"/>
    <property type="evidence" value="ECO:0007669"/>
    <property type="project" value="InterPro"/>
</dbReference>
<dbReference type="CDD" id="cd02932">
    <property type="entry name" value="OYE_YqiM_FMN"/>
    <property type="match status" value="1"/>
</dbReference>
<dbReference type="InterPro" id="IPR013785">
    <property type="entry name" value="Aldolase_TIM"/>
</dbReference>
<keyword evidence="3" id="KW-1185">Reference proteome</keyword>
<evidence type="ECO:0000313" key="2">
    <source>
        <dbReference type="EMBL" id="PSS16907.1"/>
    </source>
</evidence>
<sequence length="429" mass="46961">MAPVNVAAANTPYYTPAQTPPAGTALSPNPPTLFTPIKIRDVTFQNRIWVAPMCTYSAKDGFLTDFHFQHLSAFSFRGASLTIIEATSVLPNGGITPQDSGLWSDAQIAPIRRIADFVHSQGQKLGIQLAHAGRKASTLAPWLVGRGESDLATEDVGGWPADVMGPSAIPWGKGYATPREMTAQDIKDLINGFRDAAKRAVEAGVDVIEIHAAHGYLFCSWMSPISNKRTDQYGGSFENRIRLLLETIKAVREVIPSGMPLLVRVSSTEWMENSGEPESWDVESTIRLAKLLPALGVDLLDVSSGGNHEKQVIPRHNVDYQVDIAARIRAELLEAGIKGLLIGAVGLITEAEAAKSIVENGKEGPRDQVEIENERGVKTKADIVLVARQFLREPEWVFRVAYKLGVEVKWPIQYHRGQFRKDGELVTVP</sequence>
<gene>
    <name evidence="2" type="ORF">M430DRAFT_19874</name>
</gene>
<dbReference type="Pfam" id="PF00724">
    <property type="entry name" value="Oxidored_FMN"/>
    <property type="match status" value="1"/>
</dbReference>
<reference evidence="2 3" key="1">
    <citation type="journal article" date="2018" name="New Phytol.">
        <title>Comparative genomics and transcriptomics depict ericoid mycorrhizal fungi as versatile saprotrophs and plant mutualists.</title>
        <authorList>
            <person name="Martino E."/>
            <person name="Morin E."/>
            <person name="Grelet G.A."/>
            <person name="Kuo A."/>
            <person name="Kohler A."/>
            <person name="Daghino S."/>
            <person name="Barry K.W."/>
            <person name="Cichocki N."/>
            <person name="Clum A."/>
            <person name="Dockter R.B."/>
            <person name="Hainaut M."/>
            <person name="Kuo R.C."/>
            <person name="LaButti K."/>
            <person name="Lindahl B.D."/>
            <person name="Lindquist E.A."/>
            <person name="Lipzen A."/>
            <person name="Khouja H.R."/>
            <person name="Magnuson J."/>
            <person name="Murat C."/>
            <person name="Ohm R.A."/>
            <person name="Singer S.W."/>
            <person name="Spatafora J.W."/>
            <person name="Wang M."/>
            <person name="Veneault-Fourrey C."/>
            <person name="Henrissat B."/>
            <person name="Grigoriev I.V."/>
            <person name="Martin F.M."/>
            <person name="Perotto S."/>
        </authorList>
    </citation>
    <scope>NUCLEOTIDE SEQUENCE [LARGE SCALE GENOMIC DNA]</scope>
    <source>
        <strain evidence="2 3">ATCC 22711</strain>
    </source>
</reference>
<dbReference type="PANTHER" id="PTHR43303">
    <property type="entry name" value="NADPH DEHYDROGENASE C23G7.10C-RELATED"/>
    <property type="match status" value="1"/>
</dbReference>
<feature type="domain" description="NADH:flavin oxidoreductase/NADH oxidase N-terminal" evidence="1">
    <location>
        <begin position="33"/>
        <end position="404"/>
    </location>
</feature>
<dbReference type="AlphaFoldDB" id="A0A2T3B0H0"/>
<dbReference type="PANTHER" id="PTHR43303:SF2">
    <property type="entry name" value="INDOLEAMINE 2,3-DIOXYGENASE PYRROLE 2,3-DIOXYGENASE (AFU_ORTHOLOGUE AFUA_5G01450"/>
    <property type="match status" value="1"/>
</dbReference>